<evidence type="ECO:0000313" key="7">
    <source>
        <dbReference type="EMBL" id="MQY50346.1"/>
    </source>
</evidence>
<dbReference type="SUPFAM" id="SSF56322">
    <property type="entry name" value="ADC synthase"/>
    <property type="match status" value="1"/>
</dbReference>
<reference evidence="7 8" key="1">
    <citation type="submission" date="2019-10" db="EMBL/GenBank/DDBJ databases">
        <title>Whole-genome sequence of the purple nonsulfur photosynthetic bacterium Rhodocyclus tenuis.</title>
        <authorList>
            <person name="Kyndt J.A."/>
            <person name="Meyer T.E."/>
        </authorList>
    </citation>
    <scope>NUCLEOTIDE SEQUENCE [LARGE SCALE GENOMIC DNA]</scope>
    <source>
        <strain evidence="7 8">DSM 110</strain>
    </source>
</reference>
<evidence type="ECO:0000256" key="5">
    <source>
        <dbReference type="ARBA" id="ARBA00041564"/>
    </source>
</evidence>
<comment type="catalytic activity">
    <reaction evidence="1">
        <text>chorismate = isochorismate</text>
        <dbReference type="Rhea" id="RHEA:18985"/>
        <dbReference type="ChEBI" id="CHEBI:29748"/>
        <dbReference type="ChEBI" id="CHEBI:29780"/>
        <dbReference type="EC" id="5.4.4.2"/>
    </reaction>
</comment>
<sequence>MRLPPLLDPAQRHVLRARLAAQLVTQLADAPPHALISLTLTLGEGHCRWLDARLDDQHAFWWARPDADEWHLALGQAMIVTSAGPNRFTALQAAFAGISADWRHHARDCGDSGNSAARRLPAAHLGFAFDDEAQDDLPNARLIVPAVLLVSRGGKITATFSCPAREGEAAVDAWLDTLRRSFVAIPNSAAGTAHRPPNLPPQRQPAPLDDRAFLARVTAALAEIASGRVRKLVVSRRVRLRAKQPIALAPVLAAFAERHPACTVYAVTRPGMAFIGATPERLIALDDGIARADALAGTAWAAPEAAALRTGEAAPTESFALDDDKNSREQGLVVDAVRSALAPLCQTLEQAAAPEVLRLRDLQHLRTQFAGHVRTGVDLFDLIAALHPTPAVGGTPSLAAQRWLRAHRDTRPAWFTGGVGWIDAGGNGEVVVALRCARISGGFADCYAGVGIVPGSRPEQEFAETEIKLTAALDALQCRPHPALESAPTPRTGT</sequence>
<evidence type="ECO:0000259" key="6">
    <source>
        <dbReference type="Pfam" id="PF00425"/>
    </source>
</evidence>
<evidence type="ECO:0000256" key="3">
    <source>
        <dbReference type="ARBA" id="ARBA00012824"/>
    </source>
</evidence>
<dbReference type="PANTHER" id="PTHR42839:SF2">
    <property type="entry name" value="ISOCHORISMATE SYNTHASE ENTC"/>
    <property type="match status" value="1"/>
</dbReference>
<dbReference type="Pfam" id="PF00425">
    <property type="entry name" value="Chorismate_bind"/>
    <property type="match status" value="1"/>
</dbReference>
<keyword evidence="4 7" id="KW-0413">Isomerase</keyword>
<dbReference type="Proteomes" id="UP000480275">
    <property type="component" value="Unassembled WGS sequence"/>
</dbReference>
<organism evidence="7 8">
    <name type="scientific">Rhodocyclus tenuis</name>
    <name type="common">Rhodospirillum tenue</name>
    <dbReference type="NCBI Taxonomy" id="1066"/>
    <lineage>
        <taxon>Bacteria</taxon>
        <taxon>Pseudomonadati</taxon>
        <taxon>Pseudomonadota</taxon>
        <taxon>Betaproteobacteria</taxon>
        <taxon>Rhodocyclales</taxon>
        <taxon>Rhodocyclaceae</taxon>
        <taxon>Rhodocyclus</taxon>
    </lineage>
</organism>
<gene>
    <name evidence="7" type="ORF">GHK24_00925</name>
</gene>
<comment type="similarity">
    <text evidence="2">Belongs to the isochorismate synthase family.</text>
</comment>
<dbReference type="OrthoDB" id="9806579at2"/>
<evidence type="ECO:0000256" key="1">
    <source>
        <dbReference type="ARBA" id="ARBA00000799"/>
    </source>
</evidence>
<dbReference type="Gene3D" id="3.60.120.10">
    <property type="entry name" value="Anthranilate synthase"/>
    <property type="match status" value="1"/>
</dbReference>
<dbReference type="NCBIfam" id="TIGR00543">
    <property type="entry name" value="isochor_syn"/>
    <property type="match status" value="1"/>
</dbReference>
<feature type="domain" description="Chorismate-utilising enzyme C-terminal" evidence="6">
    <location>
        <begin position="211"/>
        <end position="468"/>
    </location>
</feature>
<dbReference type="InterPro" id="IPR005801">
    <property type="entry name" value="ADC_synthase"/>
</dbReference>
<name>A0A6L5JT72_RHOTE</name>
<protein>
    <recommendedName>
        <fullName evidence="3">isochorismate synthase</fullName>
        <ecNumber evidence="3">5.4.4.2</ecNumber>
    </recommendedName>
    <alternativeName>
        <fullName evidence="5">Isochorismate mutase</fullName>
    </alternativeName>
</protein>
<comment type="caution">
    <text evidence="7">The sequence shown here is derived from an EMBL/GenBank/DDBJ whole genome shotgun (WGS) entry which is preliminary data.</text>
</comment>
<evidence type="ECO:0000256" key="2">
    <source>
        <dbReference type="ARBA" id="ARBA00005297"/>
    </source>
</evidence>
<accession>A0A6L5JT72</accession>
<dbReference type="EC" id="5.4.4.2" evidence="3"/>
<proteinExistence type="inferred from homology"/>
<evidence type="ECO:0000313" key="8">
    <source>
        <dbReference type="Proteomes" id="UP000480275"/>
    </source>
</evidence>
<dbReference type="GO" id="GO:0008909">
    <property type="term" value="F:isochorismate synthase activity"/>
    <property type="evidence" value="ECO:0007669"/>
    <property type="project" value="UniProtKB-EC"/>
</dbReference>
<dbReference type="InterPro" id="IPR015890">
    <property type="entry name" value="Chorismate_C"/>
</dbReference>
<dbReference type="EMBL" id="WIXJ01000001">
    <property type="protein sequence ID" value="MQY50346.1"/>
    <property type="molecule type" value="Genomic_DNA"/>
</dbReference>
<evidence type="ECO:0000256" key="4">
    <source>
        <dbReference type="ARBA" id="ARBA00023235"/>
    </source>
</evidence>
<dbReference type="AlphaFoldDB" id="A0A6L5JT72"/>
<dbReference type="PANTHER" id="PTHR42839">
    <property type="entry name" value="ISOCHORISMATE SYNTHASE ENTC"/>
    <property type="match status" value="1"/>
</dbReference>
<dbReference type="InterPro" id="IPR004561">
    <property type="entry name" value="IsoChor_synthase"/>
</dbReference>